<dbReference type="RefSeq" id="WP_009381419.1">
    <property type="nucleotide sequence ID" value="NZ_ADGP01000023.1"/>
</dbReference>
<name>D3LWD1_9FIRM</name>
<organism evidence="1 2">
    <name type="scientific">Megasphaera lornae</name>
    <dbReference type="NCBI Taxonomy" id="1000568"/>
    <lineage>
        <taxon>Bacteria</taxon>
        <taxon>Bacillati</taxon>
        <taxon>Bacillota</taxon>
        <taxon>Negativicutes</taxon>
        <taxon>Veillonellales</taxon>
        <taxon>Veillonellaceae</taxon>
        <taxon>Megasphaera</taxon>
    </lineage>
</organism>
<comment type="caution">
    <text evidence="1">The sequence shown here is derived from an EMBL/GenBank/DDBJ whole genome shotgun (WGS) entry which is preliminary data.</text>
</comment>
<sequence>MKENEKNQIQKAVENGAIAIGTKTFVDSNKVSKLLNTDKKGVQIVLNNAPNKDVKQYGDIDYLSTPHIQKEIAFRKEQPRSELEREKLEYASNCLKAFSDNYQLNKERNIENGRIVKERSKIGKKVIKERGSIVSEISGEPLNGDACVHHKNRVADKPEEAFDDDKLTVIKDNEHKEFHSSSYTQDKKGFEEYISKKNK</sequence>
<protein>
    <submittedName>
        <fullName evidence="1">Uncharacterized protein</fullName>
    </submittedName>
</protein>
<gene>
    <name evidence="1" type="ORF">HMPREF0889_1275</name>
</gene>
<proteinExistence type="predicted"/>
<dbReference type="EMBL" id="ADGP01000023">
    <property type="protein sequence ID" value="EFD93598.1"/>
    <property type="molecule type" value="Genomic_DNA"/>
</dbReference>
<evidence type="ECO:0000313" key="2">
    <source>
        <dbReference type="Proteomes" id="UP000003242"/>
    </source>
</evidence>
<reference evidence="2" key="1">
    <citation type="submission" date="2009-12" db="EMBL/GenBank/DDBJ databases">
        <title>Sequence of Clostridiales genomosp. BVAB3 str. UPII9-5.</title>
        <authorList>
            <person name="Madupu R."/>
            <person name="Durkin A.S."/>
            <person name="Torralba M."/>
            <person name="Methe B."/>
            <person name="Sutton G.G."/>
            <person name="Strausberg R.L."/>
            <person name="Nelson K.E."/>
        </authorList>
    </citation>
    <scope>NUCLEOTIDE SEQUENCE [LARGE SCALE GENOMIC DNA]</scope>
    <source>
        <strain evidence="2">28L</strain>
    </source>
</reference>
<evidence type="ECO:0000313" key="1">
    <source>
        <dbReference type="EMBL" id="EFD93598.1"/>
    </source>
</evidence>
<dbReference type="AlphaFoldDB" id="D3LWD1"/>
<accession>D3LWD1</accession>
<dbReference type="Proteomes" id="UP000003242">
    <property type="component" value="Unassembled WGS sequence"/>
</dbReference>